<name>A0ACC4BPR8_POPAL</name>
<evidence type="ECO:0000313" key="1">
    <source>
        <dbReference type="EMBL" id="KAL3580648.1"/>
    </source>
</evidence>
<gene>
    <name evidence="1" type="ORF">D5086_018483</name>
</gene>
<reference evidence="1 2" key="1">
    <citation type="journal article" date="2024" name="Plant Biotechnol. J.">
        <title>Genome and CRISPR/Cas9 system of a widespread forest tree (Populus alba) in the world.</title>
        <authorList>
            <person name="Liu Y.J."/>
            <person name="Jiang P.F."/>
            <person name="Han X.M."/>
            <person name="Li X.Y."/>
            <person name="Wang H.M."/>
            <person name="Wang Y.J."/>
            <person name="Wang X.X."/>
            <person name="Zeng Q.Y."/>
        </authorList>
    </citation>
    <scope>NUCLEOTIDE SEQUENCE [LARGE SCALE GENOMIC DNA]</scope>
    <source>
        <strain evidence="2">cv. PAL-ZL1</strain>
    </source>
</reference>
<keyword evidence="2" id="KW-1185">Reference proteome</keyword>
<protein>
    <submittedName>
        <fullName evidence="1">Uncharacterized protein</fullName>
    </submittedName>
</protein>
<organism evidence="1 2">
    <name type="scientific">Populus alba</name>
    <name type="common">White poplar</name>
    <dbReference type="NCBI Taxonomy" id="43335"/>
    <lineage>
        <taxon>Eukaryota</taxon>
        <taxon>Viridiplantae</taxon>
        <taxon>Streptophyta</taxon>
        <taxon>Embryophyta</taxon>
        <taxon>Tracheophyta</taxon>
        <taxon>Spermatophyta</taxon>
        <taxon>Magnoliopsida</taxon>
        <taxon>eudicotyledons</taxon>
        <taxon>Gunneridae</taxon>
        <taxon>Pentapetalae</taxon>
        <taxon>rosids</taxon>
        <taxon>fabids</taxon>
        <taxon>Malpighiales</taxon>
        <taxon>Salicaceae</taxon>
        <taxon>Saliceae</taxon>
        <taxon>Populus</taxon>
    </lineage>
</organism>
<proteinExistence type="predicted"/>
<dbReference type="Proteomes" id="UP000309997">
    <property type="component" value="Unassembled WGS sequence"/>
</dbReference>
<sequence length="424" mass="47677">MVNTLSLYKPLLQGLMKLAGVRPRAVEIEPGTVIHFWVPSETTTTNKPAVVFLHGFGCDGILTWQFQVLALAKKYAVYVPDLLFFGDSITDKTERSPAFQAECMAKSLRKLRVEKCTVVGLSYGGIVGFKMAEMFPNLVDSMVITCSVMALTESITCAGLQRIGFSSWAHYLIPETVEGVKKLLDVAFYKLPWIPDFVYRDILEDMFINHKKERVELLEALQVMDKDFYIPHYPQAQRIHLLWGEEDVLFTMEIARNLKERLLGGKATLHYVEKAGHVVPSERPCAYNRQLKKILASLSGRKNIGPHPLGAVLINGGERGGGGGWLEPVGESMLPRGGVRSDKSSLEPQDEAGQDTDRGERNRFQFQFRLFPMLFLSFIISTEAFLAENALSWTYIGGINVEAWIKGRQNAEKELRIRKLVFGT</sequence>
<comment type="caution">
    <text evidence="1">The sequence shown here is derived from an EMBL/GenBank/DDBJ whole genome shotgun (WGS) entry which is preliminary data.</text>
</comment>
<dbReference type="EMBL" id="RCHU02000009">
    <property type="protein sequence ID" value="KAL3580648.1"/>
    <property type="molecule type" value="Genomic_DNA"/>
</dbReference>
<accession>A0ACC4BPR8</accession>
<evidence type="ECO:0000313" key="2">
    <source>
        <dbReference type="Proteomes" id="UP000309997"/>
    </source>
</evidence>